<proteinExistence type="predicted"/>
<dbReference type="GO" id="GO:0046872">
    <property type="term" value="F:metal ion binding"/>
    <property type="evidence" value="ECO:0007669"/>
    <property type="project" value="UniProtKB-KW"/>
</dbReference>
<dbReference type="STRING" id="54.SAMN02745121_03988"/>
<dbReference type="SUPFAM" id="SSF51182">
    <property type="entry name" value="RmlC-like cupins"/>
    <property type="match status" value="1"/>
</dbReference>
<gene>
    <name evidence="3" type="ORF">SAMN02745121_03988</name>
</gene>
<protein>
    <submittedName>
        <fullName evidence="3">Uncharacterized conserved protein, cupin superfamily</fullName>
    </submittedName>
</protein>
<dbReference type="OrthoDB" id="5290459at2"/>
<dbReference type="PANTHER" id="PTHR35848:SF9">
    <property type="entry name" value="SLL1358 PROTEIN"/>
    <property type="match status" value="1"/>
</dbReference>
<evidence type="ECO:0000313" key="3">
    <source>
        <dbReference type="EMBL" id="SFE35690.1"/>
    </source>
</evidence>
<feature type="domain" description="Cupin type-2" evidence="2">
    <location>
        <begin position="45"/>
        <end position="116"/>
    </location>
</feature>
<evidence type="ECO:0000259" key="2">
    <source>
        <dbReference type="Pfam" id="PF07883"/>
    </source>
</evidence>
<dbReference type="Gene3D" id="2.60.120.10">
    <property type="entry name" value="Jelly Rolls"/>
    <property type="match status" value="1"/>
</dbReference>
<dbReference type="InterPro" id="IPR011051">
    <property type="entry name" value="RmlC_Cupin_sf"/>
</dbReference>
<dbReference type="InterPro" id="IPR013096">
    <property type="entry name" value="Cupin_2"/>
</dbReference>
<organism evidence="3 4">
    <name type="scientific">Nannocystis exedens</name>
    <dbReference type="NCBI Taxonomy" id="54"/>
    <lineage>
        <taxon>Bacteria</taxon>
        <taxon>Pseudomonadati</taxon>
        <taxon>Myxococcota</taxon>
        <taxon>Polyangia</taxon>
        <taxon>Nannocystales</taxon>
        <taxon>Nannocystaceae</taxon>
        <taxon>Nannocystis</taxon>
    </lineage>
</organism>
<dbReference type="InterPro" id="IPR014710">
    <property type="entry name" value="RmlC-like_jellyroll"/>
</dbReference>
<dbReference type="PANTHER" id="PTHR35848">
    <property type="entry name" value="OXALATE-BINDING PROTEIN"/>
    <property type="match status" value="1"/>
</dbReference>
<sequence>MKIDIDKAPTWVGSGYPAPFDAPCLDRTRVRLGAAAGLSQFGVNLLHLQPGTWSSQRHWHTREDEFIYVLAGEVVLVTDAGETVLRAGDCAGFPHGVADGHHLQNRGTAVAVVLEVGTDDKQDVAEYPDVDLRATPDGYVHRDGTPYPPRR</sequence>
<keyword evidence="1" id="KW-0479">Metal-binding</keyword>
<dbReference type="EMBL" id="FOMX01000012">
    <property type="protein sequence ID" value="SFE35690.1"/>
    <property type="molecule type" value="Genomic_DNA"/>
</dbReference>
<dbReference type="AlphaFoldDB" id="A0A1I1ZZ03"/>
<dbReference type="Pfam" id="PF07883">
    <property type="entry name" value="Cupin_2"/>
    <property type="match status" value="1"/>
</dbReference>
<accession>A0A1I1ZZ03</accession>
<name>A0A1I1ZZ03_9BACT</name>
<evidence type="ECO:0000313" key="4">
    <source>
        <dbReference type="Proteomes" id="UP000199400"/>
    </source>
</evidence>
<dbReference type="CDD" id="cd02224">
    <property type="entry name" value="cupin_SPO2919-like"/>
    <property type="match status" value="1"/>
</dbReference>
<dbReference type="Proteomes" id="UP000199400">
    <property type="component" value="Unassembled WGS sequence"/>
</dbReference>
<evidence type="ECO:0000256" key="1">
    <source>
        <dbReference type="ARBA" id="ARBA00022723"/>
    </source>
</evidence>
<reference evidence="4" key="1">
    <citation type="submission" date="2016-10" db="EMBL/GenBank/DDBJ databases">
        <authorList>
            <person name="Varghese N."/>
            <person name="Submissions S."/>
        </authorList>
    </citation>
    <scope>NUCLEOTIDE SEQUENCE [LARGE SCALE GENOMIC DNA]</scope>
    <source>
        <strain evidence="4">ATCC 25963</strain>
    </source>
</reference>
<dbReference type="RefSeq" id="WP_096332948.1">
    <property type="nucleotide sequence ID" value="NZ_FOMX01000012.1"/>
</dbReference>
<dbReference type="InterPro" id="IPR051610">
    <property type="entry name" value="GPI/OXD"/>
</dbReference>
<keyword evidence="4" id="KW-1185">Reference proteome</keyword>